<accession>A0A2I1HR04</accession>
<evidence type="ECO:0000256" key="1">
    <source>
        <dbReference type="SAM" id="MobiDB-lite"/>
    </source>
</evidence>
<organism evidence="2 3">
    <name type="scientific">Rhizophagus irregularis</name>
    <dbReference type="NCBI Taxonomy" id="588596"/>
    <lineage>
        <taxon>Eukaryota</taxon>
        <taxon>Fungi</taxon>
        <taxon>Fungi incertae sedis</taxon>
        <taxon>Mucoromycota</taxon>
        <taxon>Glomeromycotina</taxon>
        <taxon>Glomeromycetes</taxon>
        <taxon>Glomerales</taxon>
        <taxon>Glomeraceae</taxon>
        <taxon>Rhizophagus</taxon>
    </lineage>
</organism>
<gene>
    <name evidence="2" type="ORF">RhiirA4_431723</name>
</gene>
<feature type="compositionally biased region" description="Polar residues" evidence="1">
    <location>
        <begin position="180"/>
        <end position="197"/>
    </location>
</feature>
<feature type="region of interest" description="Disordered" evidence="1">
    <location>
        <begin position="153"/>
        <end position="197"/>
    </location>
</feature>
<proteinExistence type="predicted"/>
<dbReference type="VEuPathDB" id="FungiDB:RhiirA1_391165"/>
<evidence type="ECO:0000313" key="3">
    <source>
        <dbReference type="Proteomes" id="UP000234323"/>
    </source>
</evidence>
<evidence type="ECO:0000313" key="2">
    <source>
        <dbReference type="EMBL" id="PKY61297.1"/>
    </source>
</evidence>
<protein>
    <submittedName>
        <fullName evidence="2">Uncharacterized protein</fullName>
    </submittedName>
</protein>
<comment type="caution">
    <text evidence="2">The sequence shown here is derived from an EMBL/GenBank/DDBJ whole genome shotgun (WGS) entry which is preliminary data.</text>
</comment>
<sequence>MVSLSIPNISKVLTEDDDLEIAVNRALYFEPVSHALKRYSFFSLTEEDITQTVEKRIGNSLLILERFWQATLKGMESACKEFVKQQMTSPKQIPDTSKFVEDQPMKIEILKTLKTPKHQSKAAAQQEELISILSAKATPFMPKGKQKQVLYADMIKQDPKDNVNRPSSPSSSMEKKRKTTSVSKANNSYSPSKTTKK</sequence>
<keyword evidence="3" id="KW-1185">Reference proteome</keyword>
<dbReference type="EMBL" id="LLXI01005171">
    <property type="protein sequence ID" value="PKY61297.1"/>
    <property type="molecule type" value="Genomic_DNA"/>
</dbReference>
<reference evidence="2 3" key="1">
    <citation type="submission" date="2015-10" db="EMBL/GenBank/DDBJ databases">
        <title>Genome analyses suggest a sexual origin of heterokaryosis in a supposedly ancient asexual fungus.</title>
        <authorList>
            <person name="Ropars J."/>
            <person name="Sedzielewska K."/>
            <person name="Noel J."/>
            <person name="Charron P."/>
            <person name="Farinelli L."/>
            <person name="Marton T."/>
            <person name="Kruger M."/>
            <person name="Pelin A."/>
            <person name="Brachmann A."/>
            <person name="Corradi N."/>
        </authorList>
    </citation>
    <scope>NUCLEOTIDE SEQUENCE [LARGE SCALE GENOMIC DNA]</scope>
    <source>
        <strain evidence="2 3">A4</strain>
    </source>
</reference>
<dbReference type="Proteomes" id="UP000234323">
    <property type="component" value="Unassembled WGS sequence"/>
</dbReference>
<dbReference type="VEuPathDB" id="FungiDB:FUN_004489"/>
<dbReference type="AlphaFoldDB" id="A0A2I1HR04"/>
<name>A0A2I1HR04_9GLOM</name>